<evidence type="ECO:0000313" key="1">
    <source>
        <dbReference type="EMBL" id="GFQ98489.1"/>
    </source>
</evidence>
<proteinExistence type="predicted"/>
<gene>
    <name evidence="1" type="ORF">TNCT_263641</name>
</gene>
<protein>
    <submittedName>
        <fullName evidence="1">Uncharacterized protein</fullName>
    </submittedName>
</protein>
<dbReference type="OrthoDB" id="8064678at2759"/>
<reference evidence="1" key="1">
    <citation type="submission" date="2020-07" db="EMBL/GenBank/DDBJ databases">
        <title>Multicomponent nature underlies the extraordinary mechanical properties of spider dragline silk.</title>
        <authorList>
            <person name="Kono N."/>
            <person name="Nakamura H."/>
            <person name="Mori M."/>
            <person name="Yoshida Y."/>
            <person name="Ohtoshi R."/>
            <person name="Malay A.D."/>
            <person name="Moran D.A.P."/>
            <person name="Tomita M."/>
            <person name="Numata K."/>
            <person name="Arakawa K."/>
        </authorList>
    </citation>
    <scope>NUCLEOTIDE SEQUENCE</scope>
</reference>
<accession>A0A8X6GBB9</accession>
<keyword evidence="2" id="KW-1185">Reference proteome</keyword>
<evidence type="ECO:0000313" key="2">
    <source>
        <dbReference type="Proteomes" id="UP000887116"/>
    </source>
</evidence>
<comment type="caution">
    <text evidence="1">The sequence shown here is derived from an EMBL/GenBank/DDBJ whole genome shotgun (WGS) entry which is preliminary data.</text>
</comment>
<name>A0A8X6GBB9_TRICU</name>
<organism evidence="1 2">
    <name type="scientific">Trichonephila clavata</name>
    <name type="common">Joro spider</name>
    <name type="synonym">Nephila clavata</name>
    <dbReference type="NCBI Taxonomy" id="2740835"/>
    <lineage>
        <taxon>Eukaryota</taxon>
        <taxon>Metazoa</taxon>
        <taxon>Ecdysozoa</taxon>
        <taxon>Arthropoda</taxon>
        <taxon>Chelicerata</taxon>
        <taxon>Arachnida</taxon>
        <taxon>Araneae</taxon>
        <taxon>Araneomorphae</taxon>
        <taxon>Entelegynae</taxon>
        <taxon>Araneoidea</taxon>
        <taxon>Nephilidae</taxon>
        <taxon>Trichonephila</taxon>
    </lineage>
</organism>
<dbReference type="Proteomes" id="UP000887116">
    <property type="component" value="Unassembled WGS sequence"/>
</dbReference>
<dbReference type="EMBL" id="BMAO01024894">
    <property type="protein sequence ID" value="GFQ98489.1"/>
    <property type="molecule type" value="Genomic_DNA"/>
</dbReference>
<dbReference type="AlphaFoldDB" id="A0A8X6GBB9"/>
<sequence length="104" mass="12502">MEVANSDPNQGENRPKRKVKLIMLRYKTNYNLVLKELNNKYPNSVNKLIREYIRITRISEDQHREITATLKTIVEEFYAIPQPLAKGRTKLYLKDYQRRPTYMK</sequence>